<evidence type="ECO:0000259" key="6">
    <source>
        <dbReference type="PROSITE" id="PS50111"/>
    </source>
</evidence>
<protein>
    <recommendedName>
        <fullName evidence="10">Methyl-accepting chemotaxis protein</fullName>
    </recommendedName>
</protein>
<evidence type="ECO:0000256" key="5">
    <source>
        <dbReference type="SAM" id="Phobius"/>
    </source>
</evidence>
<keyword evidence="5" id="KW-0472">Membrane</keyword>
<evidence type="ECO:0008006" key="10">
    <source>
        <dbReference type="Google" id="ProtNLM"/>
    </source>
</evidence>
<reference evidence="8 9" key="1">
    <citation type="submission" date="2019-01" db="EMBL/GenBank/DDBJ databases">
        <title>Draft genome sequence of Dictyobacter sp. Uno17.</title>
        <authorList>
            <person name="Wang C.M."/>
            <person name="Zheng Y."/>
            <person name="Sakai Y."/>
            <person name="Abe K."/>
            <person name="Yokota A."/>
            <person name="Yabe S."/>
        </authorList>
    </citation>
    <scope>NUCLEOTIDE SEQUENCE [LARGE SCALE GENOMIC DNA]</scope>
    <source>
        <strain evidence="8 9">Uno17</strain>
    </source>
</reference>
<evidence type="ECO:0000256" key="3">
    <source>
        <dbReference type="PROSITE-ProRule" id="PRU00284"/>
    </source>
</evidence>
<dbReference type="RefSeq" id="WP_149402247.1">
    <property type="nucleotide sequence ID" value="NZ_BIXY01000040.1"/>
</dbReference>
<dbReference type="PROSITE" id="PS50885">
    <property type="entry name" value="HAMP"/>
    <property type="match status" value="1"/>
</dbReference>
<keyword evidence="1 3" id="KW-0807">Transducer</keyword>
<keyword evidence="5" id="KW-0812">Transmembrane</keyword>
<evidence type="ECO:0000313" key="9">
    <source>
        <dbReference type="Proteomes" id="UP000322530"/>
    </source>
</evidence>
<dbReference type="Pfam" id="PF00015">
    <property type="entry name" value="MCPsignal"/>
    <property type="match status" value="1"/>
</dbReference>
<proteinExistence type="inferred from homology"/>
<sequence length="712" mass="79160">MFKLLSTMQISRRLLLAFLLAAVIPGIVISTLGFTFLRAQAERNQIIRINISAFKSATTAGSYLSELNSLLVTTYLEQYQSRPVLDRTPDDAKIQHIYENNRLFEATLHHFKRNYSLLTSLRMRDTLHILRTNHLDASLPLQQQQDLDQISYVLWPDYQAAQALAIAALKQKMPLARAHPLIASANSAYTILATKWDEIVNIMDQINTRMIATTPTRTNEIAFMVVMAFFGIIMLVVIIGTTTYRSIMLPLQQITLLTRRVAQGDLHARAPITAHDEISLVAASINKMLNSIMVVIEEMQTQSDVTQGHIARLVSEVRGIADGDLSIQTGVSDTSVGILADTFNYIIEELGSVVVRIKEVAHKVAISSSGVLDYLAETVDSNNIQLQQMSKASAEIETMAISSRAVTERAQVLYEVARDARQEVQRGDKATEKIVSGMERINTHVQTVCGKAQLLDEHARHIDEIIEIISGIAHQTNRLALDAAIQSAIAGESNQGFGAIASDIRRLSERTKDQATLITHLVRDICEEAGNITTAMRTIEKESHLGIRLSKEARCALEAVSGAVEQQAREIENINAMSLQQLQSSRIVIQIMQESTTSTQRNSTRTREASHTVEGLAHQVDHLRLSVEIFKLRYNQTYYVVPRTNHSKGIPLTVNDIFNPDNPILNKVPLYHGHHAPIGHPTFPASTADYARTGVPKTEQEKPDSHNNKTLS</sequence>
<dbReference type="InterPro" id="IPR003660">
    <property type="entry name" value="HAMP_dom"/>
</dbReference>
<evidence type="ECO:0000313" key="8">
    <source>
        <dbReference type="EMBL" id="GCF09302.1"/>
    </source>
</evidence>
<dbReference type="SMART" id="SM00283">
    <property type="entry name" value="MA"/>
    <property type="match status" value="1"/>
</dbReference>
<feature type="domain" description="Methyl-accepting transducer" evidence="6">
    <location>
        <begin position="360"/>
        <end position="617"/>
    </location>
</feature>
<dbReference type="PANTHER" id="PTHR32089">
    <property type="entry name" value="METHYL-ACCEPTING CHEMOTAXIS PROTEIN MCPB"/>
    <property type="match status" value="1"/>
</dbReference>
<dbReference type="Gene3D" id="1.10.287.950">
    <property type="entry name" value="Methyl-accepting chemotaxis protein"/>
    <property type="match status" value="1"/>
</dbReference>
<dbReference type="InterPro" id="IPR004089">
    <property type="entry name" value="MCPsignal_dom"/>
</dbReference>
<keyword evidence="5" id="KW-1133">Transmembrane helix</keyword>
<comment type="similarity">
    <text evidence="2">Belongs to the methyl-accepting chemotaxis (MCP) protein family.</text>
</comment>
<keyword evidence="9" id="KW-1185">Reference proteome</keyword>
<evidence type="ECO:0000256" key="2">
    <source>
        <dbReference type="ARBA" id="ARBA00029447"/>
    </source>
</evidence>
<feature type="domain" description="HAMP" evidence="7">
    <location>
        <begin position="245"/>
        <end position="297"/>
    </location>
</feature>
<dbReference type="GO" id="GO:0007165">
    <property type="term" value="P:signal transduction"/>
    <property type="evidence" value="ECO:0007669"/>
    <property type="project" value="UniProtKB-KW"/>
</dbReference>
<comment type="caution">
    <text evidence="8">The sequence shown here is derived from an EMBL/GenBank/DDBJ whole genome shotgun (WGS) entry which is preliminary data.</text>
</comment>
<dbReference type="OrthoDB" id="138587at2"/>
<dbReference type="GO" id="GO:0016020">
    <property type="term" value="C:membrane"/>
    <property type="evidence" value="ECO:0007669"/>
    <property type="project" value="UniProtKB-SubCell"/>
</dbReference>
<dbReference type="Pfam" id="PF00672">
    <property type="entry name" value="HAMP"/>
    <property type="match status" value="1"/>
</dbReference>
<name>A0A5A5TCW8_9CHLR</name>
<feature type="transmembrane region" description="Helical" evidence="5">
    <location>
        <begin position="221"/>
        <end position="244"/>
    </location>
</feature>
<accession>A0A5A5TCW8</accession>
<evidence type="ECO:0000256" key="1">
    <source>
        <dbReference type="ARBA" id="ARBA00023224"/>
    </source>
</evidence>
<dbReference type="EMBL" id="BIXY01000040">
    <property type="protein sequence ID" value="GCF09302.1"/>
    <property type="molecule type" value="Genomic_DNA"/>
</dbReference>
<dbReference type="Gene3D" id="6.10.340.10">
    <property type="match status" value="1"/>
</dbReference>
<organism evidence="8 9">
    <name type="scientific">Dictyobacter arantiisoli</name>
    <dbReference type="NCBI Taxonomy" id="2014874"/>
    <lineage>
        <taxon>Bacteria</taxon>
        <taxon>Bacillati</taxon>
        <taxon>Chloroflexota</taxon>
        <taxon>Ktedonobacteria</taxon>
        <taxon>Ktedonobacterales</taxon>
        <taxon>Dictyobacteraceae</taxon>
        <taxon>Dictyobacter</taxon>
    </lineage>
</organism>
<evidence type="ECO:0000259" key="7">
    <source>
        <dbReference type="PROSITE" id="PS50885"/>
    </source>
</evidence>
<feature type="region of interest" description="Disordered" evidence="4">
    <location>
        <begin position="594"/>
        <end position="613"/>
    </location>
</feature>
<dbReference type="SMART" id="SM00304">
    <property type="entry name" value="HAMP"/>
    <property type="match status" value="2"/>
</dbReference>
<dbReference type="AlphaFoldDB" id="A0A5A5TCW8"/>
<dbReference type="CDD" id="cd06225">
    <property type="entry name" value="HAMP"/>
    <property type="match status" value="1"/>
</dbReference>
<dbReference type="PANTHER" id="PTHR32089:SF114">
    <property type="entry name" value="METHYL-ACCEPTING CHEMOTAXIS PROTEIN MCPB"/>
    <property type="match status" value="1"/>
</dbReference>
<dbReference type="Proteomes" id="UP000322530">
    <property type="component" value="Unassembled WGS sequence"/>
</dbReference>
<gene>
    <name evidence="8" type="ORF">KDI_28660</name>
</gene>
<dbReference type="PROSITE" id="PS50111">
    <property type="entry name" value="CHEMOTAXIS_TRANSDUC_2"/>
    <property type="match status" value="1"/>
</dbReference>
<evidence type="ECO:0000256" key="4">
    <source>
        <dbReference type="SAM" id="MobiDB-lite"/>
    </source>
</evidence>
<dbReference type="SUPFAM" id="SSF58104">
    <property type="entry name" value="Methyl-accepting chemotaxis protein (MCP) signaling domain"/>
    <property type="match status" value="1"/>
</dbReference>